<dbReference type="RefSeq" id="WP_072317445.1">
    <property type="nucleotide sequence ID" value="NZ_FPJE01000011.1"/>
</dbReference>
<protein>
    <submittedName>
        <fullName evidence="2">FAD dependent oxidoreductase</fullName>
    </submittedName>
</protein>
<dbReference type="AlphaFoldDB" id="A0A1K1Q3P8"/>
<dbReference type="OrthoDB" id="615715at2"/>
<proteinExistence type="predicted"/>
<gene>
    <name evidence="2" type="ORF">SAMN02927921_02224</name>
</gene>
<keyword evidence="3" id="KW-1185">Reference proteome</keyword>
<keyword evidence="1" id="KW-0732">Signal</keyword>
<name>A0A1K1Q3P8_9FLAO</name>
<dbReference type="EMBL" id="FPJE01000011">
    <property type="protein sequence ID" value="SFW54357.1"/>
    <property type="molecule type" value="Genomic_DNA"/>
</dbReference>
<accession>A0A1K1Q3P8</accession>
<dbReference type="Proteomes" id="UP000182248">
    <property type="component" value="Unassembled WGS sequence"/>
</dbReference>
<evidence type="ECO:0000313" key="3">
    <source>
        <dbReference type="Proteomes" id="UP000182248"/>
    </source>
</evidence>
<evidence type="ECO:0000256" key="1">
    <source>
        <dbReference type="SAM" id="SignalP"/>
    </source>
</evidence>
<organism evidence="2 3">
    <name type="scientific">Sinomicrobium oceani</name>
    <dbReference type="NCBI Taxonomy" id="1150368"/>
    <lineage>
        <taxon>Bacteria</taxon>
        <taxon>Pseudomonadati</taxon>
        <taxon>Bacteroidota</taxon>
        <taxon>Flavobacteriia</taxon>
        <taxon>Flavobacteriales</taxon>
        <taxon>Flavobacteriaceae</taxon>
        <taxon>Sinomicrobium</taxon>
    </lineage>
</organism>
<dbReference type="PANTHER" id="PTHR42716">
    <property type="entry name" value="L-ASPARTATE OXIDASE"/>
    <property type="match status" value="1"/>
</dbReference>
<dbReference type="InterPro" id="IPR005288">
    <property type="entry name" value="NadB"/>
</dbReference>
<dbReference type="InterPro" id="IPR036188">
    <property type="entry name" value="FAD/NAD-bd_sf"/>
</dbReference>
<sequence>MKRRSFIESICIAGGSLATLPVTAAPIWEQSTPVQVSEGGKTWQADIVIAGGGVGGCAAAFAALRNGLNVVMTEPTDWIGGQLTQQGVPPDEHDWIEHYGATALYREFRTRVREYYKTHYPLNDKARNAEYFNPGNADVSAISHEPRVALTVLEQMFAPYISTGRMHILKEHHVVRAEVSGKKVRALYARNLRDKSLCKLTGSYVVDATELGELLPLTGTAYVTGTESKTETGELHAPQVADPENNQAFTACFAMDYVPGENWTIPEPEEYRFWKNYTPEMSPAWAGKLLELNYSNPKTLQPKVLGFDPTTGEMDDRLNLWIYRRILDKDNFDPGFYRGDISIVNWPQNDYWLGNIVEAAPDVFQHHFERGKQLSLSLLYWLQTEAPRPDGGKGWPGLRLRQDIMGTEDGLAKYPYVRESRRIRSLFTILEEHVGKKQRMMVSGATGEHVKAREFPDSVGIGYYHIDLHPSTGGDNYIDFDSLRFQIPLGSLIPEQTENLLPACKNIGTTHITNGCYRLHPVEWSIGEAVGELIPFLLQNKLTPQQLYAKKHKIEEFQKRIEAQGIATRWPEDGSY</sequence>
<dbReference type="SUPFAM" id="SSF51905">
    <property type="entry name" value="FAD/NAD(P)-binding domain"/>
    <property type="match status" value="1"/>
</dbReference>
<dbReference type="PANTHER" id="PTHR42716:SF1">
    <property type="entry name" value="SLL0471 PROTEIN"/>
    <property type="match status" value="1"/>
</dbReference>
<evidence type="ECO:0000313" key="2">
    <source>
        <dbReference type="EMBL" id="SFW54357.1"/>
    </source>
</evidence>
<dbReference type="Pfam" id="PF12831">
    <property type="entry name" value="FAD_oxidored"/>
    <property type="match status" value="1"/>
</dbReference>
<dbReference type="STRING" id="1150368.SAMN02927921_02224"/>
<dbReference type="GO" id="GO:0009435">
    <property type="term" value="P:NAD+ biosynthetic process"/>
    <property type="evidence" value="ECO:0007669"/>
    <property type="project" value="InterPro"/>
</dbReference>
<feature type="signal peptide" evidence="1">
    <location>
        <begin position="1"/>
        <end position="24"/>
    </location>
</feature>
<dbReference type="GO" id="GO:0008734">
    <property type="term" value="F:L-aspartate oxidase activity"/>
    <property type="evidence" value="ECO:0007669"/>
    <property type="project" value="InterPro"/>
</dbReference>
<feature type="chain" id="PRO_5013176590" evidence="1">
    <location>
        <begin position="25"/>
        <end position="576"/>
    </location>
</feature>
<dbReference type="Gene3D" id="3.50.50.60">
    <property type="entry name" value="FAD/NAD(P)-binding domain"/>
    <property type="match status" value="1"/>
</dbReference>
<reference evidence="2 3" key="1">
    <citation type="submission" date="2016-11" db="EMBL/GenBank/DDBJ databases">
        <authorList>
            <person name="Jaros S."/>
            <person name="Januszkiewicz K."/>
            <person name="Wedrychowicz H."/>
        </authorList>
    </citation>
    <scope>NUCLEOTIDE SEQUENCE [LARGE SCALE GENOMIC DNA]</scope>
    <source>
        <strain evidence="2 3">CGMCC 1.12145</strain>
    </source>
</reference>